<protein>
    <submittedName>
        <fullName evidence="1">Uncharacterized protein</fullName>
    </submittedName>
</protein>
<dbReference type="EMBL" id="CADCTV010000992">
    <property type="protein sequence ID" value="CAA9372423.1"/>
    <property type="molecule type" value="Genomic_DNA"/>
</dbReference>
<sequence length="46" mass="4894">GGDEHGRARRVRPVLGRGTIQALADENNPGGQRDARGIWSWGAAVL</sequence>
<feature type="non-terminal residue" evidence="1">
    <location>
        <position position="1"/>
    </location>
</feature>
<evidence type="ECO:0000313" key="1">
    <source>
        <dbReference type="EMBL" id="CAA9372423.1"/>
    </source>
</evidence>
<gene>
    <name evidence="1" type="ORF">AVDCRST_MAG89-4709</name>
</gene>
<reference evidence="1" key="1">
    <citation type="submission" date="2020-02" db="EMBL/GenBank/DDBJ databases">
        <authorList>
            <person name="Meier V. D."/>
        </authorList>
    </citation>
    <scope>NUCLEOTIDE SEQUENCE</scope>
    <source>
        <strain evidence="1">AVDCRST_MAG89</strain>
    </source>
</reference>
<name>A0A6J4N1J4_9BACT</name>
<feature type="non-terminal residue" evidence="1">
    <location>
        <position position="46"/>
    </location>
</feature>
<dbReference type="AlphaFoldDB" id="A0A6J4N1J4"/>
<proteinExistence type="predicted"/>
<organism evidence="1">
    <name type="scientific">uncultured Gemmatimonadota bacterium</name>
    <dbReference type="NCBI Taxonomy" id="203437"/>
    <lineage>
        <taxon>Bacteria</taxon>
        <taxon>Pseudomonadati</taxon>
        <taxon>Gemmatimonadota</taxon>
        <taxon>environmental samples</taxon>
    </lineage>
</organism>
<accession>A0A6J4N1J4</accession>